<dbReference type="InterPro" id="IPR036388">
    <property type="entry name" value="WH-like_DNA-bd_sf"/>
</dbReference>
<name>A0A9X8UL21_9FIRM</name>
<organism evidence="2 3">
    <name type="scientific">Harryflintia acetispora</name>
    <dbReference type="NCBI Taxonomy" id="1849041"/>
    <lineage>
        <taxon>Bacteria</taxon>
        <taxon>Bacillati</taxon>
        <taxon>Bacillota</taxon>
        <taxon>Clostridia</taxon>
        <taxon>Eubacteriales</taxon>
        <taxon>Oscillospiraceae</taxon>
        <taxon>Harryflintia</taxon>
    </lineage>
</organism>
<evidence type="ECO:0000259" key="1">
    <source>
        <dbReference type="Pfam" id="PF03551"/>
    </source>
</evidence>
<dbReference type="Pfam" id="PF03551">
    <property type="entry name" value="PadR"/>
    <property type="match status" value="1"/>
</dbReference>
<sequence length="113" mass="13259">MQLIGSMMLEACVLAILARQDSYGYELTNGIKALMEISESTLYPILRRLRREGLLETYDMACQGRNRRYYRLTEAGRSRNELYLSKWRYYRTLLDQILEGQPAVVIGRQDTEK</sequence>
<feature type="domain" description="Transcription regulator PadR N-terminal" evidence="1">
    <location>
        <begin position="13"/>
        <end position="79"/>
    </location>
</feature>
<reference evidence="2 3" key="1">
    <citation type="submission" date="2019-03" db="EMBL/GenBank/DDBJ databases">
        <title>Genomic Encyclopedia of Type Strains, Phase IV (KMG-IV): sequencing the most valuable type-strain genomes for metagenomic binning, comparative biology and taxonomic classification.</title>
        <authorList>
            <person name="Goeker M."/>
        </authorList>
    </citation>
    <scope>NUCLEOTIDE SEQUENCE [LARGE SCALE GENOMIC DNA]</scope>
    <source>
        <strain evidence="2 3">DSM 100433</strain>
    </source>
</reference>
<dbReference type="Gene3D" id="1.10.10.10">
    <property type="entry name" value="Winged helix-like DNA-binding domain superfamily/Winged helix DNA-binding domain"/>
    <property type="match status" value="1"/>
</dbReference>
<dbReference type="SUPFAM" id="SSF46785">
    <property type="entry name" value="Winged helix' DNA-binding domain"/>
    <property type="match status" value="1"/>
</dbReference>
<dbReference type="RefSeq" id="WP_242942210.1">
    <property type="nucleotide sequence ID" value="NZ_JADNAH010000057.1"/>
</dbReference>
<keyword evidence="3" id="KW-1185">Reference proteome</keyword>
<evidence type="ECO:0000313" key="2">
    <source>
        <dbReference type="EMBL" id="TCL45150.1"/>
    </source>
</evidence>
<dbReference type="InterPro" id="IPR005149">
    <property type="entry name" value="Tscrpt_reg_PadR_N"/>
</dbReference>
<comment type="caution">
    <text evidence="2">The sequence shown here is derived from an EMBL/GenBank/DDBJ whole genome shotgun (WGS) entry which is preliminary data.</text>
</comment>
<dbReference type="InterPro" id="IPR052509">
    <property type="entry name" value="Metal_resp_DNA-bind_regulator"/>
</dbReference>
<gene>
    <name evidence="2" type="ORF">EDD78_101131</name>
</gene>
<protein>
    <submittedName>
        <fullName evidence="2">PadR family transcriptional regulator PadR</fullName>
    </submittedName>
</protein>
<proteinExistence type="predicted"/>
<dbReference type="PANTHER" id="PTHR33169">
    <property type="entry name" value="PADR-FAMILY TRANSCRIPTIONAL REGULATOR"/>
    <property type="match status" value="1"/>
</dbReference>
<dbReference type="InterPro" id="IPR036390">
    <property type="entry name" value="WH_DNA-bd_sf"/>
</dbReference>
<dbReference type="EMBL" id="SLUK01000001">
    <property type="protein sequence ID" value="TCL45150.1"/>
    <property type="molecule type" value="Genomic_DNA"/>
</dbReference>
<evidence type="ECO:0000313" key="3">
    <source>
        <dbReference type="Proteomes" id="UP000294682"/>
    </source>
</evidence>
<dbReference type="AlphaFoldDB" id="A0A9X8UL21"/>
<accession>A0A9X8UL21</accession>
<dbReference type="Proteomes" id="UP000294682">
    <property type="component" value="Unassembled WGS sequence"/>
</dbReference>
<dbReference type="PANTHER" id="PTHR33169:SF24">
    <property type="entry name" value="TRANSCRIPTIONAL REGULATOR, PADR FAMILY"/>
    <property type="match status" value="1"/>
</dbReference>